<dbReference type="GO" id="GO:0005524">
    <property type="term" value="F:ATP binding"/>
    <property type="evidence" value="ECO:0007669"/>
    <property type="project" value="UniProtKB-KW"/>
</dbReference>
<keyword evidence="7" id="KW-0418">Kinase</keyword>
<dbReference type="GO" id="GO:0008385">
    <property type="term" value="C:IkappaB kinase complex"/>
    <property type="evidence" value="ECO:0007669"/>
    <property type="project" value="TreeGrafter"/>
</dbReference>
<evidence type="ECO:0000256" key="5">
    <source>
        <dbReference type="ARBA" id="ARBA00022679"/>
    </source>
</evidence>
<dbReference type="InterPro" id="IPR008271">
    <property type="entry name" value="Ser/Thr_kinase_AS"/>
</dbReference>
<dbReference type="PANTHER" id="PTHR22969">
    <property type="entry name" value="IKB KINASE"/>
    <property type="match status" value="1"/>
</dbReference>
<protein>
    <recommendedName>
        <fullName evidence="2">IkappaB kinase</fullName>
        <ecNumber evidence="2">2.7.11.10</ecNumber>
    </recommendedName>
</protein>
<evidence type="ECO:0000256" key="9">
    <source>
        <dbReference type="ARBA" id="ARBA00048789"/>
    </source>
</evidence>
<dbReference type="PANTHER" id="PTHR22969:SF17">
    <property type="entry name" value="INHIBITOR OF NUCLEAR FACTOR KAPPA-B KINASE SUBUNIT BETA"/>
    <property type="match status" value="1"/>
</dbReference>
<keyword evidence="5" id="KW-0808">Transferase</keyword>
<organism evidence="11">
    <name type="scientific">Photinus pyralis</name>
    <name type="common">Common eastern firefly</name>
    <name type="synonym">Lampyris pyralis</name>
    <dbReference type="NCBI Taxonomy" id="7054"/>
    <lineage>
        <taxon>Eukaryota</taxon>
        <taxon>Metazoa</taxon>
        <taxon>Ecdysozoa</taxon>
        <taxon>Arthropoda</taxon>
        <taxon>Hexapoda</taxon>
        <taxon>Insecta</taxon>
        <taxon>Pterygota</taxon>
        <taxon>Neoptera</taxon>
        <taxon>Endopterygota</taxon>
        <taxon>Coleoptera</taxon>
        <taxon>Polyphaga</taxon>
        <taxon>Elateriformia</taxon>
        <taxon>Elateroidea</taxon>
        <taxon>Lampyridae</taxon>
        <taxon>Lampyrinae</taxon>
        <taxon>Photinus</taxon>
    </lineage>
</organism>
<keyword evidence="4" id="KW-0723">Serine/threonine-protein kinase</keyword>
<feature type="domain" description="Protein kinase" evidence="10">
    <location>
        <begin position="23"/>
        <end position="322"/>
    </location>
</feature>
<dbReference type="Pfam" id="PF00069">
    <property type="entry name" value="Pkinase"/>
    <property type="match status" value="1"/>
</dbReference>
<dbReference type="Gene3D" id="1.20.1270.250">
    <property type="match status" value="1"/>
</dbReference>
<dbReference type="InterPro" id="IPR051180">
    <property type="entry name" value="IKK"/>
</dbReference>
<evidence type="ECO:0000256" key="7">
    <source>
        <dbReference type="ARBA" id="ARBA00022777"/>
    </source>
</evidence>
<accession>A0A1Y1LUR1</accession>
<dbReference type="PROSITE" id="PS00108">
    <property type="entry name" value="PROTEIN_KINASE_ST"/>
    <property type="match status" value="1"/>
</dbReference>
<dbReference type="Gene3D" id="1.10.510.10">
    <property type="entry name" value="Transferase(Phosphotransferase) domain 1"/>
    <property type="match status" value="1"/>
</dbReference>
<dbReference type="InterPro" id="IPR046375">
    <property type="entry name" value="IKBKB_SDD_sf"/>
</dbReference>
<evidence type="ECO:0000256" key="4">
    <source>
        <dbReference type="ARBA" id="ARBA00022527"/>
    </source>
</evidence>
<evidence type="ECO:0000256" key="8">
    <source>
        <dbReference type="ARBA" id="ARBA00022840"/>
    </source>
</evidence>
<dbReference type="SUPFAM" id="SSF56112">
    <property type="entry name" value="Protein kinase-like (PK-like)"/>
    <property type="match status" value="1"/>
</dbReference>
<name>A0A1Y1LUR1_PHOPY</name>
<dbReference type="GO" id="GO:0045944">
    <property type="term" value="P:positive regulation of transcription by RNA polymerase II"/>
    <property type="evidence" value="ECO:0007669"/>
    <property type="project" value="TreeGrafter"/>
</dbReference>
<comment type="subcellular location">
    <subcellularLocation>
        <location evidence="1">Cytoplasm</location>
    </subcellularLocation>
</comment>
<dbReference type="GO" id="GO:0008384">
    <property type="term" value="F:IkappaB kinase activity"/>
    <property type="evidence" value="ECO:0007669"/>
    <property type="project" value="UniProtKB-EC"/>
</dbReference>
<evidence type="ECO:0000256" key="2">
    <source>
        <dbReference type="ARBA" id="ARBA00012442"/>
    </source>
</evidence>
<dbReference type="InterPro" id="IPR000719">
    <property type="entry name" value="Prot_kinase_dom"/>
</dbReference>
<comment type="catalytic activity">
    <reaction evidence="9">
        <text>L-seryl-[I-kappa-B protein] + ATP = O-phospho-L-seryl-[I-kappa-B protein] + ADP + H(+)</text>
        <dbReference type="Rhea" id="RHEA:19073"/>
        <dbReference type="Rhea" id="RHEA-COMP:13698"/>
        <dbReference type="Rhea" id="RHEA-COMP:13699"/>
        <dbReference type="ChEBI" id="CHEBI:15378"/>
        <dbReference type="ChEBI" id="CHEBI:29999"/>
        <dbReference type="ChEBI" id="CHEBI:30616"/>
        <dbReference type="ChEBI" id="CHEBI:83421"/>
        <dbReference type="ChEBI" id="CHEBI:456216"/>
        <dbReference type="EC" id="2.7.11.10"/>
    </reaction>
</comment>
<keyword evidence="3" id="KW-0963">Cytoplasm</keyword>
<evidence type="ECO:0000256" key="1">
    <source>
        <dbReference type="ARBA" id="ARBA00004496"/>
    </source>
</evidence>
<dbReference type="GO" id="GO:0033209">
    <property type="term" value="P:tumor necrosis factor-mediated signaling pathway"/>
    <property type="evidence" value="ECO:0007669"/>
    <property type="project" value="TreeGrafter"/>
</dbReference>
<dbReference type="PROSITE" id="PS50011">
    <property type="entry name" value="PROTEIN_KINASE_DOM"/>
    <property type="match status" value="1"/>
</dbReference>
<proteinExistence type="predicted"/>
<evidence type="ECO:0000259" key="10">
    <source>
        <dbReference type="PROSITE" id="PS50011"/>
    </source>
</evidence>
<evidence type="ECO:0000256" key="3">
    <source>
        <dbReference type="ARBA" id="ARBA00022490"/>
    </source>
</evidence>
<dbReference type="SMART" id="SM00220">
    <property type="entry name" value="S_TKc"/>
    <property type="match status" value="1"/>
</dbReference>
<reference evidence="11" key="1">
    <citation type="journal article" date="2016" name="Sci. Rep.">
        <title>Molecular characterization of firefly nuptial gifts: a multi-omics approach sheds light on postcopulatory sexual selection.</title>
        <authorList>
            <person name="Al-Wathiqui N."/>
            <person name="Fallon T.R."/>
            <person name="South A."/>
            <person name="Weng J.K."/>
            <person name="Lewis S.M."/>
        </authorList>
    </citation>
    <scope>NUCLEOTIDE SEQUENCE</scope>
</reference>
<dbReference type="EC" id="2.7.11.10" evidence="2"/>
<sequence length="697" mass="80463">MFKQNNPSTLVDINGEPTSVGDWKREKELGSGGFGVVHLWLNKTTGDSLAIKKCKWNLESHLTEKQRERWKAEVGIMEGIRNENIVAYCKMPEDLQRGLSYYSSQLPLLSMEYCRLGNLRSVLVKPENCCGLREMEILCIISDLVNALKYLHKLNVIHRDIKPENVVLQLCDTRPRGVIYKLIDLGYAKEIDSETASFVGTLQYLAPEIFIKQKCTKTVDYWSLGIVIFEIICGIRPFLHTFTPWQSLAHLEKKPSDVIAIQLTYNGRMEFFTQLFKENHINMCLAHLIEKWLQIALEFSPDLRGSYNHCDYIFAVLEEILLKKIIMVYSVYTCEFLSYEINESTLLSTVQGWIGRDTKIPIMDQCIAATQHSDSIYAIGYYNKESPITLFVFNRCAPFASITTQLPALIKILFENCKTEFKFGTIKQLYAHTAFFVLREMRLVSGLKFAITSQFNCLQTIFDKCNLQYAQLREVLKKFLCEVEVYNYQDLSLSAKVYEDTNYSQILEQFDGQMRRFAQVVEIFNKIVLRREALLEKFKRVEAANRVAFRAFHLDKFESLVQGACDDVNAINMYNPSSLTGGSKIFKIVSDTLKLKDLLLRDSFLVSYLRCVSYCWKELEKLNSCMAGLGTTTPQLTLDLRQLQAEKLRSLSEMHRKKANRTQAAFNGVNVLDENVAIRYRFQELMDAKFRRISECL</sequence>
<dbReference type="InterPro" id="IPR011009">
    <property type="entry name" value="Kinase-like_dom_sf"/>
</dbReference>
<dbReference type="EMBL" id="GEZM01046266">
    <property type="protein sequence ID" value="JAV77372.1"/>
    <property type="molecule type" value="Transcribed_RNA"/>
</dbReference>
<keyword evidence="8" id="KW-0067">ATP-binding</keyword>
<evidence type="ECO:0000313" key="11">
    <source>
        <dbReference type="EMBL" id="JAV77372.1"/>
    </source>
</evidence>
<evidence type="ECO:0000256" key="6">
    <source>
        <dbReference type="ARBA" id="ARBA00022741"/>
    </source>
</evidence>
<keyword evidence="6" id="KW-0547">Nucleotide-binding</keyword>
<dbReference type="AlphaFoldDB" id="A0A1Y1LUR1"/>